<dbReference type="Proteomes" id="UP000609651">
    <property type="component" value="Unassembled WGS sequence"/>
</dbReference>
<reference evidence="2 3" key="1">
    <citation type="journal article" date="2020" name="Syst. Appl. Microbiol.">
        <title>Alienimonas chondri sp. nov., a novel planctomycete isolated from the biofilm of the red alga Chondrus crispus.</title>
        <authorList>
            <person name="Vitorino I."/>
            <person name="Albuquerque L."/>
            <person name="Wiegand S."/>
            <person name="Kallscheuer N."/>
            <person name="da Costa M.S."/>
            <person name="Lobo-da-Cunha A."/>
            <person name="Jogler C."/>
            <person name="Lage O.M."/>
        </authorList>
    </citation>
    <scope>NUCLEOTIDE SEQUENCE [LARGE SCALE GENOMIC DNA]</scope>
    <source>
        <strain evidence="2 3">LzC2</strain>
    </source>
</reference>
<organism evidence="2 3">
    <name type="scientific">Alienimonas chondri</name>
    <dbReference type="NCBI Taxonomy" id="2681879"/>
    <lineage>
        <taxon>Bacteria</taxon>
        <taxon>Pseudomonadati</taxon>
        <taxon>Planctomycetota</taxon>
        <taxon>Planctomycetia</taxon>
        <taxon>Planctomycetales</taxon>
        <taxon>Planctomycetaceae</taxon>
        <taxon>Alienimonas</taxon>
    </lineage>
</organism>
<accession>A0ABX1VDJ7</accession>
<feature type="signal peptide" evidence="1">
    <location>
        <begin position="1"/>
        <end position="23"/>
    </location>
</feature>
<keyword evidence="1" id="KW-0732">Signal</keyword>
<comment type="caution">
    <text evidence="2">The sequence shown here is derived from an EMBL/GenBank/DDBJ whole genome shotgun (WGS) entry which is preliminary data.</text>
</comment>
<keyword evidence="3" id="KW-1185">Reference proteome</keyword>
<gene>
    <name evidence="2" type="ORF">LzC2_18480</name>
</gene>
<feature type="chain" id="PRO_5047505096" description="Secreted protein" evidence="1">
    <location>
        <begin position="24"/>
        <end position="93"/>
    </location>
</feature>
<evidence type="ECO:0008006" key="4">
    <source>
        <dbReference type="Google" id="ProtNLM"/>
    </source>
</evidence>
<evidence type="ECO:0000313" key="3">
    <source>
        <dbReference type="Proteomes" id="UP000609651"/>
    </source>
</evidence>
<name>A0ABX1VDJ7_9PLAN</name>
<evidence type="ECO:0000256" key="1">
    <source>
        <dbReference type="SAM" id="SignalP"/>
    </source>
</evidence>
<dbReference type="EMBL" id="WTPX01000049">
    <property type="protein sequence ID" value="NNJ25774.1"/>
    <property type="molecule type" value="Genomic_DNA"/>
</dbReference>
<protein>
    <recommendedName>
        <fullName evidence="4">Secreted protein</fullName>
    </recommendedName>
</protein>
<proteinExistence type="predicted"/>
<dbReference type="RefSeq" id="WP_171186122.1">
    <property type="nucleotide sequence ID" value="NZ_WTPX01000049.1"/>
</dbReference>
<dbReference type="PROSITE" id="PS51257">
    <property type="entry name" value="PROKAR_LIPOPROTEIN"/>
    <property type="match status" value="1"/>
</dbReference>
<sequence length="93" mass="10522">MFARLLSAAALAAVLAVPQVAAAGHCSGGSCYDSGYSDHEPCRYEWVTKYRTKLVTKYKHVVKYDHCDEPYLAKVAYRARVRVPYRVRVKVCH</sequence>
<evidence type="ECO:0000313" key="2">
    <source>
        <dbReference type="EMBL" id="NNJ25774.1"/>
    </source>
</evidence>